<dbReference type="FunFam" id="1.10.530.10:FF:000001">
    <property type="entry name" value="Lysozyme C"/>
    <property type="match status" value="1"/>
</dbReference>
<dbReference type="InParanoid" id="A0A803J884"/>
<dbReference type="Gene3D" id="1.10.530.10">
    <property type="match status" value="1"/>
</dbReference>
<gene>
    <name evidence="5" type="primary">mgc89221</name>
</gene>
<reference evidence="5" key="1">
    <citation type="journal article" date="2010" name="Science">
        <title>The genome of the Western clawed frog Xenopus tropicalis.</title>
        <authorList>
            <person name="Hellsten U."/>
            <person name="Harland R.M."/>
            <person name="Gilchrist M.J."/>
            <person name="Hendrix D."/>
            <person name="Jurka J."/>
            <person name="Kapitonov V."/>
            <person name="Ovcharenko I."/>
            <person name="Putnam N.H."/>
            <person name="Shu S."/>
            <person name="Taher L."/>
            <person name="Blitz I.L."/>
            <person name="Blumberg B."/>
            <person name="Dichmann D.S."/>
            <person name="Dubchak I."/>
            <person name="Amaya E."/>
            <person name="Detter J.C."/>
            <person name="Fletcher R."/>
            <person name="Gerhard D.S."/>
            <person name="Goodstein D."/>
            <person name="Graves T."/>
            <person name="Grigoriev I.V."/>
            <person name="Grimwood J."/>
            <person name="Kawashima T."/>
            <person name="Lindquist E."/>
            <person name="Lucas S.M."/>
            <person name="Mead P.E."/>
            <person name="Mitros T."/>
            <person name="Ogino H."/>
            <person name="Ohta Y."/>
            <person name="Poliakov A.V."/>
            <person name="Pollet N."/>
            <person name="Robert J."/>
            <person name="Salamov A."/>
            <person name="Sater A.K."/>
            <person name="Schmutz J."/>
            <person name="Terry A."/>
            <person name="Vize P.D."/>
            <person name="Warren W.C."/>
            <person name="Wells D."/>
            <person name="Wills A."/>
            <person name="Wilson R.K."/>
            <person name="Zimmerman L.B."/>
            <person name="Zorn A.M."/>
            <person name="Grainger R."/>
            <person name="Grammer T."/>
            <person name="Khokha M.K."/>
            <person name="Richardson P.M."/>
            <person name="Rokhsar D.S."/>
        </authorList>
    </citation>
    <scope>NUCLEOTIDE SEQUENCE [LARGE SCALE GENOMIC DNA]</scope>
    <source>
        <strain evidence="5">Nigerian</strain>
    </source>
</reference>
<keyword evidence="4" id="KW-0732">Signal</keyword>
<feature type="transmembrane region" description="Helical" evidence="3">
    <location>
        <begin position="48"/>
        <end position="74"/>
    </location>
</feature>
<feature type="signal peptide" evidence="4">
    <location>
        <begin position="1"/>
        <end position="19"/>
    </location>
</feature>
<dbReference type="AlphaFoldDB" id="A0A803J884"/>
<reference evidence="5" key="2">
    <citation type="submission" date="2021-03" db="UniProtKB">
        <authorList>
            <consortium name="Ensembl"/>
        </authorList>
    </citation>
    <scope>IDENTIFICATION</scope>
</reference>
<name>A0A803J884_XENTR</name>
<dbReference type="SUPFAM" id="SSF53955">
    <property type="entry name" value="Lysozyme-like"/>
    <property type="match status" value="1"/>
</dbReference>
<evidence type="ECO:0000256" key="4">
    <source>
        <dbReference type="SAM" id="SignalP"/>
    </source>
</evidence>
<evidence type="ECO:0000313" key="5">
    <source>
        <dbReference type="Ensembl" id="ENSXETP00000104066"/>
    </source>
</evidence>
<comment type="similarity">
    <text evidence="1">Belongs to the glycosyl hydrolase 22 family.</text>
</comment>
<dbReference type="PANTHER" id="PTHR11407:SF73">
    <property type="entry name" value="NOVEL PROTEIN SIMILAR TO LYSOZYME C"/>
    <property type="match status" value="1"/>
</dbReference>
<evidence type="ECO:0000256" key="3">
    <source>
        <dbReference type="SAM" id="Phobius"/>
    </source>
</evidence>
<accession>A0A803J884</accession>
<keyword evidence="2" id="KW-1015">Disulfide bond</keyword>
<keyword evidence="3" id="KW-0472">Membrane</keyword>
<keyword evidence="3" id="KW-1133">Transmembrane helix</keyword>
<dbReference type="Xenbase" id="XB-GENE-5851163">
    <property type="gene designation" value="mgc89221"/>
</dbReference>
<dbReference type="Ensembl" id="ENSXETT00000110230">
    <property type="protein sequence ID" value="ENSXETP00000104066"/>
    <property type="gene ID" value="ENSXETG00000018647"/>
</dbReference>
<dbReference type="PANTHER" id="PTHR11407">
    <property type="entry name" value="LYSOZYME C"/>
    <property type="match status" value="1"/>
</dbReference>
<proteinExistence type="inferred from homology"/>
<protein>
    <submittedName>
        <fullName evidence="5">MGC89221 protein</fullName>
    </submittedName>
</protein>
<dbReference type="PROSITE" id="PS51348">
    <property type="entry name" value="GLYCOSYL_HYDROL_F22_2"/>
    <property type="match status" value="1"/>
</dbReference>
<dbReference type="InterPro" id="IPR023346">
    <property type="entry name" value="Lysozyme-like_dom_sf"/>
</dbReference>
<dbReference type="Pfam" id="PF00062">
    <property type="entry name" value="Lys"/>
    <property type="match status" value="1"/>
</dbReference>
<evidence type="ECO:0000256" key="2">
    <source>
        <dbReference type="ARBA" id="ARBA00023157"/>
    </source>
</evidence>
<evidence type="ECO:0000256" key="1">
    <source>
        <dbReference type="ARBA" id="ARBA00010859"/>
    </source>
</evidence>
<feature type="chain" id="PRO_5030687995" evidence="4">
    <location>
        <begin position="20"/>
        <end position="177"/>
    </location>
</feature>
<dbReference type="InterPro" id="IPR001916">
    <property type="entry name" value="Glyco_hydro_22"/>
</dbReference>
<keyword evidence="3" id="KW-0812">Transmembrane</keyword>
<organism evidence="5">
    <name type="scientific">Xenopus tropicalis</name>
    <name type="common">Western clawed frog</name>
    <name type="synonym">Silurana tropicalis</name>
    <dbReference type="NCBI Taxonomy" id="8364"/>
    <lineage>
        <taxon>Eukaryota</taxon>
        <taxon>Metazoa</taxon>
        <taxon>Chordata</taxon>
        <taxon>Craniata</taxon>
        <taxon>Vertebrata</taxon>
        <taxon>Euteleostomi</taxon>
        <taxon>Amphibia</taxon>
        <taxon>Batrachia</taxon>
        <taxon>Anura</taxon>
        <taxon>Pipoidea</taxon>
        <taxon>Pipidae</taxon>
        <taxon>Xenopodinae</taxon>
        <taxon>Xenopus</taxon>
        <taxon>Silurana</taxon>
    </lineage>
</organism>
<sequence length="177" mass="20285">MKIFVLLMITAAFAAHSWALDRCSVVRAIRNGGVIGIKGYTLGDCKCLIIPFILIFFIFCPFFTTFCLVFFLFLETQFPPIDVCLAYQASRYDTSLNRSPTEYGIFQINSYWWCNDGRTVGRKNLCGMSCTNLLNSYIDDDVRCLKRIVRDPNGLGAWSVWTRYCKGRDLSSYTDFC</sequence>
<dbReference type="GeneTree" id="ENSGT00940000153832"/>
<dbReference type="SMART" id="SM00263">
    <property type="entry name" value="LYZ1"/>
    <property type="match status" value="1"/>
</dbReference>
<dbReference type="Bgee" id="ENSXETG00000018647">
    <property type="expression patterns" value="Expressed in liver and 8 other cell types or tissues"/>
</dbReference>